<dbReference type="EMBL" id="JACOFW010000030">
    <property type="protein sequence ID" value="MBC3809309.1"/>
    <property type="molecule type" value="Genomic_DNA"/>
</dbReference>
<organism evidence="1 2">
    <name type="scientific">Undibacterium seohonense</name>
    <dbReference type="NCBI Taxonomy" id="1344950"/>
    <lineage>
        <taxon>Bacteria</taxon>
        <taxon>Pseudomonadati</taxon>
        <taxon>Pseudomonadota</taxon>
        <taxon>Betaproteobacteria</taxon>
        <taxon>Burkholderiales</taxon>
        <taxon>Oxalobacteraceae</taxon>
        <taxon>Undibacterium</taxon>
    </lineage>
</organism>
<reference evidence="1 2" key="1">
    <citation type="submission" date="2020-08" db="EMBL/GenBank/DDBJ databases">
        <title>Novel species isolated from subtropical streams in China.</title>
        <authorList>
            <person name="Lu H."/>
        </authorList>
    </citation>
    <scope>NUCLEOTIDE SEQUENCE [LARGE SCALE GENOMIC DNA]</scope>
    <source>
        <strain evidence="1 2">KACC 16656</strain>
    </source>
</reference>
<accession>A0ABR6XAG0</accession>
<name>A0ABR6XAG0_9BURK</name>
<evidence type="ECO:0000313" key="2">
    <source>
        <dbReference type="Proteomes" id="UP000648257"/>
    </source>
</evidence>
<sequence length="59" mass="6214">MAAMLFYEPAFASVSDISLNIATDAPPTKPSQQITFGDKAKTNPFVSATAKVGVRNLAL</sequence>
<proteinExistence type="predicted"/>
<comment type="caution">
    <text evidence="1">The sequence shown here is derived from an EMBL/GenBank/DDBJ whole genome shotgun (WGS) entry which is preliminary data.</text>
</comment>
<keyword evidence="2" id="KW-1185">Reference proteome</keyword>
<protein>
    <submittedName>
        <fullName evidence="1">Uncharacterized protein</fullName>
    </submittedName>
</protein>
<evidence type="ECO:0000313" key="1">
    <source>
        <dbReference type="EMBL" id="MBC3809309.1"/>
    </source>
</evidence>
<dbReference type="RefSeq" id="WP_186924365.1">
    <property type="nucleotide sequence ID" value="NZ_JACOFW010000030.1"/>
</dbReference>
<gene>
    <name evidence="1" type="ORF">H8K52_18370</name>
</gene>
<dbReference type="Proteomes" id="UP000648257">
    <property type="component" value="Unassembled WGS sequence"/>
</dbReference>